<evidence type="ECO:0000313" key="1">
    <source>
        <dbReference type="EMBL" id="KAG6528455.1"/>
    </source>
</evidence>
<dbReference type="SUPFAM" id="SSF56112">
    <property type="entry name" value="Protein kinase-like (PK-like)"/>
    <property type="match status" value="1"/>
</dbReference>
<protein>
    <submittedName>
        <fullName evidence="1">Uncharacterized protein</fullName>
    </submittedName>
</protein>
<dbReference type="Gene3D" id="3.40.250.10">
    <property type="entry name" value="Rhodanese-like domain"/>
    <property type="match status" value="1"/>
</dbReference>
<proteinExistence type="predicted"/>
<name>A0A8J5LPG8_ZINOF</name>
<gene>
    <name evidence="1" type="ORF">ZIOFF_010630</name>
</gene>
<reference evidence="1 2" key="1">
    <citation type="submission" date="2020-08" db="EMBL/GenBank/DDBJ databases">
        <title>Plant Genome Project.</title>
        <authorList>
            <person name="Zhang R.-G."/>
        </authorList>
    </citation>
    <scope>NUCLEOTIDE SEQUENCE [LARGE SCALE GENOMIC DNA]</scope>
    <source>
        <tissue evidence="1">Rhizome</tissue>
    </source>
</reference>
<dbReference type="InterPro" id="IPR036873">
    <property type="entry name" value="Rhodanese-like_dom_sf"/>
</dbReference>
<accession>A0A8J5LPG8</accession>
<dbReference type="InterPro" id="IPR011009">
    <property type="entry name" value="Kinase-like_dom_sf"/>
</dbReference>
<evidence type="ECO:0000313" key="2">
    <source>
        <dbReference type="Proteomes" id="UP000734854"/>
    </source>
</evidence>
<sequence length="272" mass="29594">MHTAFRDYERSYDAHIAGSLHYASDTFSERMSDLVHAVKGKDTLVFHSALSQVAPFLLLSIVVAGALVVNSTAVRGGFRCVYAPGFTGDGFAGGTGCLKSCSNDPQDENDVGCYKGRFCRKRMVILVDLKTSDILIDTYYSAKVTGFKFLKSGLVDGSYSFVVSHDTYAIYSLSLMLLELIMGSKPGNLSDTILPKIESNKFPEIVDPTCADNMCSNSRIEPKLEVTFSNSSLLQMERSLKVIVLKATGQAIKKVVAAIGIIKEKKNGKEGE</sequence>
<keyword evidence="2" id="KW-1185">Reference proteome</keyword>
<organism evidence="1 2">
    <name type="scientific">Zingiber officinale</name>
    <name type="common">Ginger</name>
    <name type="synonym">Amomum zingiber</name>
    <dbReference type="NCBI Taxonomy" id="94328"/>
    <lineage>
        <taxon>Eukaryota</taxon>
        <taxon>Viridiplantae</taxon>
        <taxon>Streptophyta</taxon>
        <taxon>Embryophyta</taxon>
        <taxon>Tracheophyta</taxon>
        <taxon>Spermatophyta</taxon>
        <taxon>Magnoliopsida</taxon>
        <taxon>Liliopsida</taxon>
        <taxon>Zingiberales</taxon>
        <taxon>Zingiberaceae</taxon>
        <taxon>Zingiber</taxon>
    </lineage>
</organism>
<dbReference type="Proteomes" id="UP000734854">
    <property type="component" value="Unassembled WGS sequence"/>
</dbReference>
<dbReference type="EMBL" id="JACMSC010000003">
    <property type="protein sequence ID" value="KAG6528455.1"/>
    <property type="molecule type" value="Genomic_DNA"/>
</dbReference>
<dbReference type="AlphaFoldDB" id="A0A8J5LPG8"/>
<comment type="caution">
    <text evidence="1">The sequence shown here is derived from an EMBL/GenBank/DDBJ whole genome shotgun (WGS) entry which is preliminary data.</text>
</comment>